<evidence type="ECO:0000256" key="5">
    <source>
        <dbReference type="ARBA" id="ARBA00022840"/>
    </source>
</evidence>
<dbReference type="RefSeq" id="WP_136935791.1">
    <property type="nucleotide sequence ID" value="NZ_SSMQ01000100.1"/>
</dbReference>
<evidence type="ECO:0000256" key="6">
    <source>
        <dbReference type="ARBA" id="ARBA00047899"/>
    </source>
</evidence>
<keyword evidence="2" id="KW-0808">Transferase</keyword>
<comment type="catalytic activity">
    <reaction evidence="6">
        <text>L-threonyl-[protein] + ATP = O-phospho-L-threonyl-[protein] + ADP + H(+)</text>
        <dbReference type="Rhea" id="RHEA:46608"/>
        <dbReference type="Rhea" id="RHEA-COMP:11060"/>
        <dbReference type="Rhea" id="RHEA-COMP:11605"/>
        <dbReference type="ChEBI" id="CHEBI:15378"/>
        <dbReference type="ChEBI" id="CHEBI:30013"/>
        <dbReference type="ChEBI" id="CHEBI:30616"/>
        <dbReference type="ChEBI" id="CHEBI:61977"/>
        <dbReference type="ChEBI" id="CHEBI:456216"/>
        <dbReference type="EC" id="2.7.11.1"/>
    </reaction>
</comment>
<dbReference type="PANTHER" id="PTHR43289">
    <property type="entry name" value="MITOGEN-ACTIVATED PROTEIN KINASE KINASE KINASE 20-RELATED"/>
    <property type="match status" value="1"/>
</dbReference>
<dbReference type="Gene3D" id="1.10.510.10">
    <property type="entry name" value="Transferase(Phosphotransferase) domain 1"/>
    <property type="match status" value="1"/>
</dbReference>
<dbReference type="InterPro" id="IPR000719">
    <property type="entry name" value="Prot_kinase_dom"/>
</dbReference>
<dbReference type="PROSITE" id="PS00107">
    <property type="entry name" value="PROTEIN_KINASE_ATP"/>
    <property type="match status" value="1"/>
</dbReference>
<keyword evidence="1 11" id="KW-0723">Serine/threonine-protein kinase</keyword>
<dbReference type="SUPFAM" id="SSF56112">
    <property type="entry name" value="Protein kinase-like (PK-like)"/>
    <property type="match status" value="1"/>
</dbReference>
<name>A0A4U1IMF1_9BACT</name>
<evidence type="ECO:0000256" key="4">
    <source>
        <dbReference type="ARBA" id="ARBA00022777"/>
    </source>
</evidence>
<evidence type="ECO:0000256" key="9">
    <source>
        <dbReference type="SAM" id="MobiDB-lite"/>
    </source>
</evidence>
<keyword evidence="12" id="KW-1185">Reference proteome</keyword>
<protein>
    <submittedName>
        <fullName evidence="11">Serine/threonine protein kinase</fullName>
    </submittedName>
</protein>
<reference evidence="11 12" key="1">
    <citation type="submission" date="2019-04" db="EMBL/GenBank/DDBJ databases">
        <authorList>
            <person name="Li Y."/>
            <person name="Wang J."/>
        </authorList>
    </citation>
    <scope>NUCLEOTIDE SEQUENCE [LARGE SCALE GENOMIC DNA]</scope>
    <source>
        <strain evidence="11 12">DSM 14668</strain>
    </source>
</reference>
<evidence type="ECO:0000256" key="3">
    <source>
        <dbReference type="ARBA" id="ARBA00022741"/>
    </source>
</evidence>
<feature type="region of interest" description="Disordered" evidence="9">
    <location>
        <begin position="1"/>
        <end position="38"/>
    </location>
</feature>
<dbReference type="GO" id="GO:0005524">
    <property type="term" value="F:ATP binding"/>
    <property type="evidence" value="ECO:0007669"/>
    <property type="project" value="UniProtKB-UniRule"/>
</dbReference>
<dbReference type="Proteomes" id="UP000309215">
    <property type="component" value="Unassembled WGS sequence"/>
</dbReference>
<dbReference type="Pfam" id="PF00069">
    <property type="entry name" value="Pkinase"/>
    <property type="match status" value="1"/>
</dbReference>
<dbReference type="FunFam" id="3.30.200.20:FF:000035">
    <property type="entry name" value="Serine/threonine protein kinase Stk1"/>
    <property type="match status" value="1"/>
</dbReference>
<dbReference type="CDD" id="cd14014">
    <property type="entry name" value="STKc_PknB_like"/>
    <property type="match status" value="1"/>
</dbReference>
<keyword evidence="5 8" id="KW-0067">ATP-binding</keyword>
<evidence type="ECO:0000259" key="10">
    <source>
        <dbReference type="PROSITE" id="PS50011"/>
    </source>
</evidence>
<dbReference type="AlphaFoldDB" id="A0A4U1IMF1"/>
<keyword evidence="3 8" id="KW-0547">Nucleotide-binding</keyword>
<comment type="catalytic activity">
    <reaction evidence="7">
        <text>L-seryl-[protein] + ATP = O-phospho-L-seryl-[protein] + ADP + H(+)</text>
        <dbReference type="Rhea" id="RHEA:17989"/>
        <dbReference type="Rhea" id="RHEA-COMP:9863"/>
        <dbReference type="Rhea" id="RHEA-COMP:11604"/>
        <dbReference type="ChEBI" id="CHEBI:15378"/>
        <dbReference type="ChEBI" id="CHEBI:29999"/>
        <dbReference type="ChEBI" id="CHEBI:30616"/>
        <dbReference type="ChEBI" id="CHEBI:83421"/>
        <dbReference type="ChEBI" id="CHEBI:456216"/>
        <dbReference type="EC" id="2.7.11.1"/>
    </reaction>
</comment>
<dbReference type="PROSITE" id="PS00108">
    <property type="entry name" value="PROTEIN_KINASE_ST"/>
    <property type="match status" value="1"/>
</dbReference>
<evidence type="ECO:0000256" key="2">
    <source>
        <dbReference type="ARBA" id="ARBA00022679"/>
    </source>
</evidence>
<dbReference type="OrthoDB" id="5486064at2"/>
<organism evidence="11 12">
    <name type="scientific">Polyangium fumosum</name>
    <dbReference type="NCBI Taxonomy" id="889272"/>
    <lineage>
        <taxon>Bacteria</taxon>
        <taxon>Pseudomonadati</taxon>
        <taxon>Myxococcota</taxon>
        <taxon>Polyangia</taxon>
        <taxon>Polyangiales</taxon>
        <taxon>Polyangiaceae</taxon>
        <taxon>Polyangium</taxon>
    </lineage>
</organism>
<evidence type="ECO:0000256" key="7">
    <source>
        <dbReference type="ARBA" id="ARBA00048679"/>
    </source>
</evidence>
<dbReference type="InterPro" id="IPR017441">
    <property type="entry name" value="Protein_kinase_ATP_BS"/>
</dbReference>
<dbReference type="InterPro" id="IPR011009">
    <property type="entry name" value="Kinase-like_dom_sf"/>
</dbReference>
<keyword evidence="4 11" id="KW-0418">Kinase</keyword>
<dbReference type="GO" id="GO:0004674">
    <property type="term" value="F:protein serine/threonine kinase activity"/>
    <property type="evidence" value="ECO:0007669"/>
    <property type="project" value="UniProtKB-KW"/>
</dbReference>
<gene>
    <name evidence="11" type="ORF">E8A74_47360</name>
</gene>
<dbReference type="EMBL" id="SSMQ01000100">
    <property type="protein sequence ID" value="TKC95196.1"/>
    <property type="molecule type" value="Genomic_DNA"/>
</dbReference>
<dbReference type="PROSITE" id="PS50011">
    <property type="entry name" value="PROTEIN_KINASE_DOM"/>
    <property type="match status" value="1"/>
</dbReference>
<dbReference type="PANTHER" id="PTHR43289:SF34">
    <property type="entry name" value="SERINE_THREONINE-PROTEIN KINASE YBDM-RELATED"/>
    <property type="match status" value="1"/>
</dbReference>
<dbReference type="InterPro" id="IPR008271">
    <property type="entry name" value="Ser/Thr_kinase_AS"/>
</dbReference>
<evidence type="ECO:0000313" key="11">
    <source>
        <dbReference type="EMBL" id="TKC95196.1"/>
    </source>
</evidence>
<dbReference type="Gene3D" id="3.30.200.20">
    <property type="entry name" value="Phosphorylase Kinase, domain 1"/>
    <property type="match status" value="1"/>
</dbReference>
<evidence type="ECO:0000256" key="1">
    <source>
        <dbReference type="ARBA" id="ARBA00022527"/>
    </source>
</evidence>
<sequence length="519" mass="55671">MSDDDDDDRSPSKPGGPTSGQAPMRISVRPPGAGDLDDLEAQHHTTLQTLPSPQDLAYQAVAKAPPILRERTGGHVGLVLAGKYRLLARIGSGGMGEVYRAEHVTLRMPVAVKLLHYNISIEPDYVRRFYREARAATLLDHPNVVRVIDYGEDEGLPFLVMEYLVGVTLHSWLRDRDAAPPLTDIRDILGQILDAFDVAHARGIVHRDLKPENVFLTEVGGKRTVKILDFGLAHVELPKEDDSGPTLTKPEAVGGTPEYMSPEQCHSLAVGPATDIYAIGCVLTAMLQGRPPFLGKNSIEIISAHLFLPPPPLARPTGAEPVPPLLEKLRLEMLAKQPERRPANAGVAKKRLEDALDPQSLATQLVTRKGNEPLGGRASRAPQWEGQIARAEDATDPGHGLTEVGWIRMPSASGIDPSCVTGLASQGIYLIPLEALDDKGRANLAVVLIDAGADIDGAAAHIAELSRTLPRARVLVCASSLTPERMTRLVSAGAADVANAPAGPDGLGKKIGRILRRGR</sequence>
<dbReference type="SMART" id="SM00220">
    <property type="entry name" value="S_TKc"/>
    <property type="match status" value="1"/>
</dbReference>
<proteinExistence type="predicted"/>
<evidence type="ECO:0000313" key="12">
    <source>
        <dbReference type="Proteomes" id="UP000309215"/>
    </source>
</evidence>
<feature type="domain" description="Protein kinase" evidence="10">
    <location>
        <begin position="84"/>
        <end position="356"/>
    </location>
</feature>
<evidence type="ECO:0000256" key="8">
    <source>
        <dbReference type="PROSITE-ProRule" id="PRU10141"/>
    </source>
</evidence>
<comment type="caution">
    <text evidence="11">The sequence shown here is derived from an EMBL/GenBank/DDBJ whole genome shotgun (WGS) entry which is preliminary data.</text>
</comment>
<feature type="binding site" evidence="8">
    <location>
        <position position="113"/>
    </location>
    <ligand>
        <name>ATP</name>
        <dbReference type="ChEBI" id="CHEBI:30616"/>
    </ligand>
</feature>
<accession>A0A4U1IMF1</accession>